<reference evidence="7" key="2">
    <citation type="submission" date="2021-04" db="EMBL/GenBank/DDBJ databases">
        <authorList>
            <person name="Gilroy R."/>
        </authorList>
    </citation>
    <scope>NUCLEOTIDE SEQUENCE</scope>
    <source>
        <strain evidence="7">CHK199-9574</strain>
    </source>
</reference>
<feature type="domain" description="Alanine racemase C-terminal" evidence="6">
    <location>
        <begin position="234"/>
        <end position="336"/>
    </location>
</feature>
<feature type="modified residue" description="N6-(pyridoxal phosphate)lysine" evidence="4">
    <location>
        <position position="34"/>
    </location>
</feature>
<reference evidence="7" key="1">
    <citation type="journal article" date="2021" name="PeerJ">
        <title>Extensive microbial diversity within the chicken gut microbiome revealed by metagenomics and culture.</title>
        <authorList>
            <person name="Gilroy R."/>
            <person name="Ravi A."/>
            <person name="Getino M."/>
            <person name="Pursley I."/>
            <person name="Horton D.L."/>
            <person name="Alikhan N.F."/>
            <person name="Baker D."/>
            <person name="Gharbi K."/>
            <person name="Hall N."/>
            <person name="Watson M."/>
            <person name="Adriaenssens E.M."/>
            <person name="Foster-Nyarko E."/>
            <person name="Jarju S."/>
            <person name="Secka A."/>
            <person name="Antonio M."/>
            <person name="Oren A."/>
            <person name="Chaudhuri R.R."/>
            <person name="La Ragione R."/>
            <person name="Hildebrand F."/>
            <person name="Pallen M.J."/>
        </authorList>
    </citation>
    <scope>NUCLEOTIDE SEQUENCE</scope>
    <source>
        <strain evidence="7">CHK199-9574</strain>
    </source>
</reference>
<dbReference type="Pfam" id="PF01168">
    <property type="entry name" value="Ala_racemase_N"/>
    <property type="match status" value="1"/>
</dbReference>
<dbReference type="GO" id="GO:0030170">
    <property type="term" value="F:pyridoxal phosphate binding"/>
    <property type="evidence" value="ECO:0007669"/>
    <property type="project" value="TreeGrafter"/>
</dbReference>
<dbReference type="PANTHER" id="PTHR30511:SF0">
    <property type="entry name" value="ALANINE RACEMASE, CATABOLIC-RELATED"/>
    <property type="match status" value="1"/>
</dbReference>
<dbReference type="SUPFAM" id="SSF51419">
    <property type="entry name" value="PLP-binding barrel"/>
    <property type="match status" value="1"/>
</dbReference>
<evidence type="ECO:0000256" key="5">
    <source>
        <dbReference type="PIRSR" id="PIRSR600821-52"/>
    </source>
</evidence>
<evidence type="ECO:0000313" key="7">
    <source>
        <dbReference type="EMBL" id="HIY77947.1"/>
    </source>
</evidence>
<dbReference type="AlphaFoldDB" id="A0A9D1Z7L9"/>
<evidence type="ECO:0000259" key="6">
    <source>
        <dbReference type="SMART" id="SM01005"/>
    </source>
</evidence>
<evidence type="ECO:0000256" key="1">
    <source>
        <dbReference type="ARBA" id="ARBA00001933"/>
    </source>
</evidence>
<dbReference type="InterPro" id="IPR009006">
    <property type="entry name" value="Ala_racemase/Decarboxylase_C"/>
</dbReference>
<dbReference type="EC" id="5.1.1.1" evidence="7"/>
<dbReference type="Proteomes" id="UP000824135">
    <property type="component" value="Unassembled WGS sequence"/>
</dbReference>
<dbReference type="PROSITE" id="PS00395">
    <property type="entry name" value="ALANINE_RACEMASE"/>
    <property type="match status" value="1"/>
</dbReference>
<keyword evidence="3 7" id="KW-0413">Isomerase</keyword>
<keyword evidence="2 4" id="KW-0663">Pyridoxal phosphate</keyword>
<dbReference type="Gene3D" id="2.40.37.10">
    <property type="entry name" value="Lyase, Ornithine Decarboxylase, Chain A, domain 1"/>
    <property type="match status" value="1"/>
</dbReference>
<dbReference type="Gene3D" id="3.20.20.10">
    <property type="entry name" value="Alanine racemase"/>
    <property type="match status" value="1"/>
</dbReference>
<dbReference type="EMBL" id="DXCO01000021">
    <property type="protein sequence ID" value="HIY77947.1"/>
    <property type="molecule type" value="Genomic_DNA"/>
</dbReference>
<protein>
    <submittedName>
        <fullName evidence="7">Alanine racemase</fullName>
        <ecNumber evidence="7">5.1.1.1</ecNumber>
    </submittedName>
</protein>
<organism evidence="7 8">
    <name type="scientific">Candidatus Borkfalkia excrementavium</name>
    <dbReference type="NCBI Taxonomy" id="2838505"/>
    <lineage>
        <taxon>Bacteria</taxon>
        <taxon>Bacillati</taxon>
        <taxon>Bacillota</taxon>
        <taxon>Clostridia</taxon>
        <taxon>Christensenellales</taxon>
        <taxon>Christensenellaceae</taxon>
        <taxon>Candidatus Borkfalkia</taxon>
    </lineage>
</organism>
<dbReference type="InterPro" id="IPR000821">
    <property type="entry name" value="Ala_racemase"/>
</dbReference>
<proteinExistence type="predicted"/>
<dbReference type="GO" id="GO:0008784">
    <property type="term" value="F:alanine racemase activity"/>
    <property type="evidence" value="ECO:0007669"/>
    <property type="project" value="UniProtKB-EC"/>
</dbReference>
<comment type="caution">
    <text evidence="7">The sequence shown here is derived from an EMBL/GenBank/DDBJ whole genome shotgun (WGS) entry which is preliminary data.</text>
</comment>
<dbReference type="SMART" id="SM01005">
    <property type="entry name" value="Ala_racemase_C"/>
    <property type="match status" value="1"/>
</dbReference>
<dbReference type="PRINTS" id="PR00992">
    <property type="entry name" value="ALARACEMASE"/>
</dbReference>
<dbReference type="InterPro" id="IPR011079">
    <property type="entry name" value="Ala_racemase_C"/>
</dbReference>
<dbReference type="GO" id="GO:0009252">
    <property type="term" value="P:peptidoglycan biosynthetic process"/>
    <property type="evidence" value="ECO:0007669"/>
    <property type="project" value="TreeGrafter"/>
</dbReference>
<gene>
    <name evidence="7" type="ORF">H9728_02780</name>
</gene>
<dbReference type="SUPFAM" id="SSF50621">
    <property type="entry name" value="Alanine racemase C-terminal domain-like"/>
    <property type="match status" value="1"/>
</dbReference>
<dbReference type="InterPro" id="IPR020622">
    <property type="entry name" value="Ala_racemase_pyridoxalP-BS"/>
</dbReference>
<dbReference type="PANTHER" id="PTHR30511">
    <property type="entry name" value="ALANINE RACEMASE"/>
    <property type="match status" value="1"/>
</dbReference>
<evidence type="ECO:0000256" key="4">
    <source>
        <dbReference type="PIRSR" id="PIRSR600821-50"/>
    </source>
</evidence>
<evidence type="ECO:0000256" key="3">
    <source>
        <dbReference type="ARBA" id="ARBA00023235"/>
    </source>
</evidence>
<dbReference type="InterPro" id="IPR001608">
    <property type="entry name" value="Ala_racemase_N"/>
</dbReference>
<evidence type="ECO:0000256" key="2">
    <source>
        <dbReference type="ARBA" id="ARBA00022898"/>
    </source>
</evidence>
<name>A0A9D1Z7L9_9FIRM</name>
<sequence length="339" mass="36508">MQQNRAIIRLDYIRENARMLKSAAGGAGLCAVVKADAYGHGGPEVASALERECDMFAVALVEEGVELRVGGIAKDVLVLQPALSEEEALRGACSGLIMTVADCGDYALLLKTAEKYGLAIRCHIKLNTGMNRLGFDGREFREFCRGMLSDRISVEGIYSHFYMPSDSGVTQLQYDTFCGFFPLAEKTFGKLVKHISATGGILWGKYRLDMVRPGIGLYGYLPEGFAGALALKPAMAVWSTAVAARKYRGGGAGYGAYSGGGTLSCVRCGYADGFFRRGGLGNVNALCMDSYVTCGKLEKYSDVCVFSDADGYAEKNGTISYEALVSVGRRAVRIYEDNE</sequence>
<dbReference type="GO" id="GO:0030632">
    <property type="term" value="P:D-alanine biosynthetic process"/>
    <property type="evidence" value="ECO:0007669"/>
    <property type="project" value="TreeGrafter"/>
</dbReference>
<accession>A0A9D1Z7L9</accession>
<feature type="binding site" evidence="5">
    <location>
        <position position="288"/>
    </location>
    <ligand>
        <name>substrate</name>
    </ligand>
</feature>
<dbReference type="InterPro" id="IPR029066">
    <property type="entry name" value="PLP-binding_barrel"/>
</dbReference>
<feature type="binding site" evidence="5">
    <location>
        <position position="132"/>
    </location>
    <ligand>
        <name>substrate</name>
    </ligand>
</feature>
<comment type="cofactor">
    <cofactor evidence="1 4">
        <name>pyridoxal 5'-phosphate</name>
        <dbReference type="ChEBI" id="CHEBI:597326"/>
    </cofactor>
</comment>
<dbReference type="GO" id="GO:0005829">
    <property type="term" value="C:cytosol"/>
    <property type="evidence" value="ECO:0007669"/>
    <property type="project" value="TreeGrafter"/>
</dbReference>
<evidence type="ECO:0000313" key="8">
    <source>
        <dbReference type="Proteomes" id="UP000824135"/>
    </source>
</evidence>